<organism evidence="1">
    <name type="scientific">marine sediment metagenome</name>
    <dbReference type="NCBI Taxonomy" id="412755"/>
    <lineage>
        <taxon>unclassified sequences</taxon>
        <taxon>metagenomes</taxon>
        <taxon>ecological metagenomes</taxon>
    </lineage>
</organism>
<sequence length="43" mass="4869">QEIIELAKNGDLPARILVLKVLYAQADTTAKKFKILAKFNRLL</sequence>
<gene>
    <name evidence="1" type="ORF">S03H2_72841</name>
</gene>
<dbReference type="EMBL" id="BARU01049519">
    <property type="protein sequence ID" value="GAH94015.1"/>
    <property type="molecule type" value="Genomic_DNA"/>
</dbReference>
<feature type="non-terminal residue" evidence="1">
    <location>
        <position position="43"/>
    </location>
</feature>
<dbReference type="AlphaFoldDB" id="X1KKA3"/>
<accession>X1KKA3</accession>
<reference evidence="1" key="1">
    <citation type="journal article" date="2014" name="Front. Microbiol.">
        <title>High frequency of phylogenetically diverse reductive dehalogenase-homologous genes in deep subseafloor sedimentary metagenomes.</title>
        <authorList>
            <person name="Kawai M."/>
            <person name="Futagami T."/>
            <person name="Toyoda A."/>
            <person name="Takaki Y."/>
            <person name="Nishi S."/>
            <person name="Hori S."/>
            <person name="Arai W."/>
            <person name="Tsubouchi T."/>
            <person name="Morono Y."/>
            <person name="Uchiyama I."/>
            <person name="Ito T."/>
            <person name="Fujiyama A."/>
            <person name="Inagaki F."/>
            <person name="Takami H."/>
        </authorList>
    </citation>
    <scope>NUCLEOTIDE SEQUENCE</scope>
    <source>
        <strain evidence="1">Expedition CK06-06</strain>
    </source>
</reference>
<comment type="caution">
    <text evidence="1">The sequence shown here is derived from an EMBL/GenBank/DDBJ whole genome shotgun (WGS) entry which is preliminary data.</text>
</comment>
<name>X1KKA3_9ZZZZ</name>
<evidence type="ECO:0000313" key="1">
    <source>
        <dbReference type="EMBL" id="GAH94015.1"/>
    </source>
</evidence>
<proteinExistence type="predicted"/>
<protein>
    <submittedName>
        <fullName evidence="1">Uncharacterized protein</fullName>
    </submittedName>
</protein>
<feature type="non-terminal residue" evidence="1">
    <location>
        <position position="1"/>
    </location>
</feature>